<comment type="caution">
    <text evidence="1">The sequence shown here is derived from an EMBL/GenBank/DDBJ whole genome shotgun (WGS) entry which is preliminary data.</text>
</comment>
<organism evidence="1 2">
    <name type="scientific">Kibdelosporangium lantanae</name>
    <dbReference type="NCBI Taxonomy" id="1497396"/>
    <lineage>
        <taxon>Bacteria</taxon>
        <taxon>Bacillati</taxon>
        <taxon>Actinomycetota</taxon>
        <taxon>Actinomycetes</taxon>
        <taxon>Pseudonocardiales</taxon>
        <taxon>Pseudonocardiaceae</taxon>
        <taxon>Kibdelosporangium</taxon>
    </lineage>
</organism>
<reference evidence="2" key="1">
    <citation type="journal article" date="2019" name="Int. J. Syst. Evol. Microbiol.">
        <title>The Global Catalogue of Microorganisms (GCM) 10K type strain sequencing project: providing services to taxonomists for standard genome sequencing and annotation.</title>
        <authorList>
            <consortium name="The Broad Institute Genomics Platform"/>
            <consortium name="The Broad Institute Genome Sequencing Center for Infectious Disease"/>
            <person name="Wu L."/>
            <person name="Ma J."/>
        </authorList>
    </citation>
    <scope>NUCLEOTIDE SEQUENCE [LARGE SCALE GENOMIC DNA]</scope>
    <source>
        <strain evidence="2">JCM 31486</strain>
    </source>
</reference>
<accession>A0ABW3MCD1</accession>
<sequence>MLTPTAIRYDFPITAKLDPFDLREPETQWLLGMRAFSSAWKHTDPVALDDNEFHQRVLLPYTYGYLMEKLAVVAGGLLVREWPATDRKSTVTEGPYRLYFKTLREVSYYQDWRTVARDTTEWPAAALDDPLSLPAKDYNEAVRLALSFPPDVDEAIMVTRALEYFVWDY</sequence>
<evidence type="ECO:0000313" key="2">
    <source>
        <dbReference type="Proteomes" id="UP001597045"/>
    </source>
</evidence>
<gene>
    <name evidence="1" type="ORF">ACFQ1S_19790</name>
</gene>
<proteinExistence type="predicted"/>
<evidence type="ECO:0000313" key="1">
    <source>
        <dbReference type="EMBL" id="MFD1047617.1"/>
    </source>
</evidence>
<keyword evidence="2" id="KW-1185">Reference proteome</keyword>
<dbReference type="EMBL" id="JBHTIS010001166">
    <property type="protein sequence ID" value="MFD1047617.1"/>
    <property type="molecule type" value="Genomic_DNA"/>
</dbReference>
<protein>
    <submittedName>
        <fullName evidence="1">Uncharacterized protein</fullName>
    </submittedName>
</protein>
<dbReference type="Proteomes" id="UP001597045">
    <property type="component" value="Unassembled WGS sequence"/>
</dbReference>
<name>A0ABW3MCD1_9PSEU</name>